<evidence type="ECO:0000256" key="4">
    <source>
        <dbReference type="ARBA" id="ARBA00022475"/>
    </source>
</evidence>
<dbReference type="GO" id="GO:0033214">
    <property type="term" value="P:siderophore-iron import into cell"/>
    <property type="evidence" value="ECO:0007669"/>
    <property type="project" value="TreeGrafter"/>
</dbReference>
<evidence type="ECO:0000256" key="7">
    <source>
        <dbReference type="ARBA" id="ARBA00023136"/>
    </source>
</evidence>
<keyword evidence="5 8" id="KW-0812">Transmembrane</keyword>
<evidence type="ECO:0000256" key="5">
    <source>
        <dbReference type="ARBA" id="ARBA00022692"/>
    </source>
</evidence>
<keyword evidence="4" id="KW-1003">Cell membrane</keyword>
<comment type="similarity">
    <text evidence="2">Belongs to the binding-protein-dependent transport system permease family. FecCD subfamily.</text>
</comment>
<dbReference type="Gene3D" id="1.10.3470.10">
    <property type="entry name" value="ABC transporter involved in vitamin B12 uptake, BtuC"/>
    <property type="match status" value="1"/>
</dbReference>
<dbReference type="Proteomes" id="UP000254802">
    <property type="component" value="Unassembled WGS sequence"/>
</dbReference>
<protein>
    <submittedName>
        <fullName evidence="9">Probable ABC transporter permease protein HI_1471</fullName>
    </submittedName>
</protein>
<dbReference type="STRING" id="75985.WC39_00650"/>
<feature type="transmembrane region" description="Helical" evidence="8">
    <location>
        <begin position="277"/>
        <end position="303"/>
    </location>
</feature>
<organism evidence="9 10">
    <name type="scientific">Mannheimia haemolytica</name>
    <name type="common">Pasteurella haemolytica</name>
    <dbReference type="NCBI Taxonomy" id="75985"/>
    <lineage>
        <taxon>Bacteria</taxon>
        <taxon>Pseudomonadati</taxon>
        <taxon>Pseudomonadota</taxon>
        <taxon>Gammaproteobacteria</taxon>
        <taxon>Pasteurellales</taxon>
        <taxon>Pasteurellaceae</taxon>
        <taxon>Mannheimia</taxon>
    </lineage>
</organism>
<feature type="transmembrane region" description="Helical" evidence="8">
    <location>
        <begin position="127"/>
        <end position="148"/>
    </location>
</feature>
<feature type="transmembrane region" description="Helical" evidence="8">
    <location>
        <begin position="95"/>
        <end position="115"/>
    </location>
</feature>
<feature type="transmembrane region" description="Helical" evidence="8">
    <location>
        <begin position="342"/>
        <end position="363"/>
    </location>
</feature>
<evidence type="ECO:0000313" key="10">
    <source>
        <dbReference type="Proteomes" id="UP000254802"/>
    </source>
</evidence>
<keyword evidence="6 8" id="KW-1133">Transmembrane helix</keyword>
<dbReference type="FunFam" id="1.10.3470.10:FF:000001">
    <property type="entry name" value="Vitamin B12 ABC transporter permease BtuC"/>
    <property type="match status" value="1"/>
</dbReference>
<feature type="transmembrane region" description="Helical" evidence="8">
    <location>
        <begin position="42"/>
        <end position="61"/>
    </location>
</feature>
<dbReference type="Pfam" id="PF01032">
    <property type="entry name" value="FecCD"/>
    <property type="match status" value="1"/>
</dbReference>
<name>A0A378MSU8_MANHA</name>
<dbReference type="SUPFAM" id="SSF81345">
    <property type="entry name" value="ABC transporter involved in vitamin B12 uptake, BtuC"/>
    <property type="match status" value="1"/>
</dbReference>
<feature type="transmembrane region" description="Helical" evidence="8">
    <location>
        <begin position="315"/>
        <end position="335"/>
    </location>
</feature>
<evidence type="ECO:0000256" key="6">
    <source>
        <dbReference type="ARBA" id="ARBA00022989"/>
    </source>
</evidence>
<feature type="transmembrane region" description="Helical" evidence="8">
    <location>
        <begin position="154"/>
        <end position="177"/>
    </location>
</feature>
<dbReference type="GO" id="GO:0022857">
    <property type="term" value="F:transmembrane transporter activity"/>
    <property type="evidence" value="ECO:0007669"/>
    <property type="project" value="InterPro"/>
</dbReference>
<evidence type="ECO:0000256" key="3">
    <source>
        <dbReference type="ARBA" id="ARBA00022448"/>
    </source>
</evidence>
<keyword evidence="3" id="KW-0813">Transport</keyword>
<dbReference type="PANTHER" id="PTHR30472:SF25">
    <property type="entry name" value="ABC TRANSPORTER PERMEASE PROTEIN MJ0876-RELATED"/>
    <property type="match status" value="1"/>
</dbReference>
<dbReference type="InterPro" id="IPR037294">
    <property type="entry name" value="ABC_BtuC-like"/>
</dbReference>
<dbReference type="AlphaFoldDB" id="A0A378MSU8"/>
<proteinExistence type="inferred from homology"/>
<dbReference type="EMBL" id="UGPN01000002">
    <property type="protein sequence ID" value="STY59301.1"/>
    <property type="molecule type" value="Genomic_DNA"/>
</dbReference>
<evidence type="ECO:0000256" key="1">
    <source>
        <dbReference type="ARBA" id="ARBA00004651"/>
    </source>
</evidence>
<feature type="transmembrane region" description="Helical" evidence="8">
    <location>
        <begin position="226"/>
        <end position="246"/>
    </location>
</feature>
<evidence type="ECO:0000256" key="8">
    <source>
        <dbReference type="SAM" id="Phobius"/>
    </source>
</evidence>
<accession>A0A378MSU8</accession>
<comment type="subcellular location">
    <subcellularLocation>
        <location evidence="1">Cell membrane</location>
        <topology evidence="1">Multi-pass membrane protein</topology>
    </subcellularLocation>
</comment>
<dbReference type="PANTHER" id="PTHR30472">
    <property type="entry name" value="FERRIC ENTEROBACTIN TRANSPORT SYSTEM PERMEASE PROTEIN"/>
    <property type="match status" value="1"/>
</dbReference>
<dbReference type="InterPro" id="IPR000522">
    <property type="entry name" value="ABC_transptr_permease_BtuC"/>
</dbReference>
<evidence type="ECO:0000256" key="2">
    <source>
        <dbReference type="ARBA" id="ARBA00007935"/>
    </source>
</evidence>
<evidence type="ECO:0000313" key="9">
    <source>
        <dbReference type="EMBL" id="STY59301.1"/>
    </source>
</evidence>
<gene>
    <name evidence="9" type="ORF">NCTC10638_00456</name>
</gene>
<sequence>MNLSIFSLILSDNNSQTLHFYANNALSQQIAKKHRTIEKKRSFLLLFFLLICLLSLIFDIMTGPSLLPFNEVWKALFQLGEIEETTKVIVYELRLPMAIMALVVGAALGVGGAEIQTLLNNPMASPYTLGLAAAAGFGASIVIAFGGFGLPTEISVPVGAFVMTLFSSAILFAFSSLGRFSSAILVLVGIALLFLFQSLLSLVQFISAPEVSQQILFWLFGNLTKATWQTISIAFGVTTVCILLLFKDAWKLTALRLGEARALSLGINLTWLRMKTLLIVSVMTATCISFVGIIGFIGLVAPHIARMLLGEDQRFFLPGSMLVGTAFLSMSSVLSKSLVPGALFPVGIITALVGVPFFFWIVLAKR</sequence>
<feature type="transmembrane region" description="Helical" evidence="8">
    <location>
        <begin position="184"/>
        <end position="206"/>
    </location>
</feature>
<dbReference type="GO" id="GO:0005886">
    <property type="term" value="C:plasma membrane"/>
    <property type="evidence" value="ECO:0007669"/>
    <property type="project" value="UniProtKB-SubCell"/>
</dbReference>
<dbReference type="CDD" id="cd06550">
    <property type="entry name" value="TM_ABC_iron-siderophores_like"/>
    <property type="match status" value="1"/>
</dbReference>
<keyword evidence="7 8" id="KW-0472">Membrane</keyword>
<reference evidence="9 10" key="1">
    <citation type="submission" date="2018-06" db="EMBL/GenBank/DDBJ databases">
        <authorList>
            <consortium name="Pathogen Informatics"/>
            <person name="Doyle S."/>
        </authorList>
    </citation>
    <scope>NUCLEOTIDE SEQUENCE [LARGE SCALE GENOMIC DNA]</scope>
    <source>
        <strain evidence="9 10">NCTC10638</strain>
    </source>
</reference>